<feature type="modified residue" description="4-aspartylphosphate" evidence="2">
    <location>
        <position position="56"/>
    </location>
</feature>
<dbReference type="InterPro" id="IPR050595">
    <property type="entry name" value="Bact_response_regulator"/>
</dbReference>
<evidence type="ECO:0000313" key="4">
    <source>
        <dbReference type="EMBL" id="MFC1849600.1"/>
    </source>
</evidence>
<dbReference type="CDD" id="cd00156">
    <property type="entry name" value="REC"/>
    <property type="match status" value="1"/>
</dbReference>
<proteinExistence type="predicted"/>
<dbReference type="InterPro" id="IPR001789">
    <property type="entry name" value="Sig_transdc_resp-reg_receiver"/>
</dbReference>
<organism evidence="4 5">
    <name type="scientific">candidate division CSSED10-310 bacterium</name>
    <dbReference type="NCBI Taxonomy" id="2855610"/>
    <lineage>
        <taxon>Bacteria</taxon>
        <taxon>Bacteria division CSSED10-310</taxon>
    </lineage>
</organism>
<dbReference type="EMBL" id="JBHPBY010000048">
    <property type="protein sequence ID" value="MFC1849600.1"/>
    <property type="molecule type" value="Genomic_DNA"/>
</dbReference>
<comment type="caution">
    <text evidence="4">The sequence shown here is derived from an EMBL/GenBank/DDBJ whole genome shotgun (WGS) entry which is preliminary data.</text>
</comment>
<dbReference type="PANTHER" id="PTHR44591:SF3">
    <property type="entry name" value="RESPONSE REGULATORY DOMAIN-CONTAINING PROTEIN"/>
    <property type="match status" value="1"/>
</dbReference>
<accession>A0ABV6YTT8</accession>
<dbReference type="Gene3D" id="3.40.50.2300">
    <property type="match status" value="1"/>
</dbReference>
<sequence length="125" mass="14294">MSPSKRKIIIVDDEPIIRISLELVLRKHGYEVNSFKNAELILPLIPKNDAHLFIIDLELPGINGQELAQKIIEQKPASKIIFLTGFDLSESQLNPDISNVYRLMHKPVDIDQLLHSIREAMETEQ</sequence>
<feature type="domain" description="Response regulatory" evidence="3">
    <location>
        <begin position="7"/>
        <end position="121"/>
    </location>
</feature>
<gene>
    <name evidence="4" type="ORF">ACFL27_05265</name>
</gene>
<dbReference type="SUPFAM" id="SSF52172">
    <property type="entry name" value="CheY-like"/>
    <property type="match status" value="1"/>
</dbReference>
<dbReference type="Pfam" id="PF00072">
    <property type="entry name" value="Response_reg"/>
    <property type="match status" value="1"/>
</dbReference>
<reference evidence="4 5" key="1">
    <citation type="submission" date="2024-09" db="EMBL/GenBank/DDBJ databases">
        <title>Laminarin stimulates single cell rates of sulfate reduction while oxygen inhibits transcriptomic activity in coastal marine sediment.</title>
        <authorList>
            <person name="Lindsay M."/>
            <person name="Orcutt B."/>
            <person name="Emerson D."/>
            <person name="Stepanauskas R."/>
            <person name="D'Angelo T."/>
        </authorList>
    </citation>
    <scope>NUCLEOTIDE SEQUENCE [LARGE SCALE GENOMIC DNA]</scope>
    <source>
        <strain evidence="4">SAG AM-311-K15</strain>
    </source>
</reference>
<evidence type="ECO:0000256" key="2">
    <source>
        <dbReference type="PROSITE-ProRule" id="PRU00169"/>
    </source>
</evidence>
<evidence type="ECO:0000259" key="3">
    <source>
        <dbReference type="PROSITE" id="PS50110"/>
    </source>
</evidence>
<keyword evidence="1 2" id="KW-0597">Phosphoprotein</keyword>
<protein>
    <submittedName>
        <fullName evidence="4">Response regulator</fullName>
    </submittedName>
</protein>
<evidence type="ECO:0000313" key="5">
    <source>
        <dbReference type="Proteomes" id="UP001594351"/>
    </source>
</evidence>
<evidence type="ECO:0000256" key="1">
    <source>
        <dbReference type="ARBA" id="ARBA00022553"/>
    </source>
</evidence>
<dbReference type="PANTHER" id="PTHR44591">
    <property type="entry name" value="STRESS RESPONSE REGULATOR PROTEIN 1"/>
    <property type="match status" value="1"/>
</dbReference>
<dbReference type="InterPro" id="IPR011006">
    <property type="entry name" value="CheY-like_superfamily"/>
</dbReference>
<dbReference type="PROSITE" id="PS50110">
    <property type="entry name" value="RESPONSE_REGULATORY"/>
    <property type="match status" value="1"/>
</dbReference>
<dbReference type="Proteomes" id="UP001594351">
    <property type="component" value="Unassembled WGS sequence"/>
</dbReference>
<name>A0ABV6YTT8_UNCC1</name>
<keyword evidence="5" id="KW-1185">Reference proteome</keyword>
<dbReference type="SMART" id="SM00448">
    <property type="entry name" value="REC"/>
    <property type="match status" value="1"/>
</dbReference>